<dbReference type="PROSITE" id="PS51257">
    <property type="entry name" value="PROKAR_LIPOPROTEIN"/>
    <property type="match status" value="1"/>
</dbReference>
<dbReference type="EMBL" id="RRZK01000035">
    <property type="protein sequence ID" value="TDB57100.1"/>
    <property type="molecule type" value="Genomic_DNA"/>
</dbReference>
<dbReference type="RefSeq" id="WP_093221850.1">
    <property type="nucleotide sequence ID" value="NZ_LT629803.1"/>
</dbReference>
<protein>
    <submittedName>
        <fullName evidence="1">ATPase</fullName>
    </submittedName>
</protein>
<comment type="caution">
    <text evidence="1">The sequence shown here is derived from an EMBL/GenBank/DDBJ whole genome shotgun (WGS) entry which is preliminary data.</text>
</comment>
<dbReference type="Proteomes" id="UP000295254">
    <property type="component" value="Unassembled WGS sequence"/>
</dbReference>
<dbReference type="AlphaFoldDB" id="A0A1H2NKJ1"/>
<name>A0A1H2NKJ1_PSEVA</name>
<accession>A0A1H2NKJ1</accession>
<evidence type="ECO:0000313" key="1">
    <source>
        <dbReference type="EMBL" id="TDB57100.1"/>
    </source>
</evidence>
<proteinExistence type="predicted"/>
<dbReference type="OrthoDB" id="7009597at2"/>
<evidence type="ECO:0000313" key="2">
    <source>
        <dbReference type="Proteomes" id="UP000295254"/>
    </source>
</evidence>
<dbReference type="STRING" id="95300.SAMN05216558_2416"/>
<organism evidence="1 2">
    <name type="scientific">Pseudomonas vancouverensis</name>
    <dbReference type="NCBI Taxonomy" id="95300"/>
    <lineage>
        <taxon>Bacteria</taxon>
        <taxon>Pseudomonadati</taxon>
        <taxon>Pseudomonadota</taxon>
        <taxon>Gammaproteobacteria</taxon>
        <taxon>Pseudomonadales</taxon>
        <taxon>Pseudomonadaceae</taxon>
        <taxon>Pseudomonas</taxon>
    </lineage>
</organism>
<sequence>MKLALVSTLTLAAVLAGCSVPTAPTAVSSLDTLFSQPVGRSSAMTIGNASHASLGVIYSQTTQTNRAYLQDYQANAGTGFGQSLLVQPIHDAYVATSNPNFAVDGVKASLQRQFGSVTVYPDMQSLKAARPDIVAIIDSHSQLITSRSSDVQADVSADFYDKNFNYIGTAKGHDAKSLSPVWADFKRSEEIVADINEQQNVQARALQKFDQSLSSLLTGPTIKVSTLENKNRLTLHE</sequence>
<gene>
    <name evidence="1" type="ORF">EIY72_27600</name>
</gene>
<keyword evidence="2" id="KW-1185">Reference proteome</keyword>
<reference evidence="2" key="1">
    <citation type="journal article" date="2019" name="bioRxiv">
        <title>Bacterially produced spermidine induces plant systemic susceptibility to pathogens.</title>
        <authorList>
            <person name="Melnyk R.A."/>
            <person name="Beskrovnaya P.A."/>
            <person name="Liu Z."/>
            <person name="Song Y."/>
            <person name="Haney C.H."/>
        </authorList>
    </citation>
    <scope>NUCLEOTIDE SEQUENCE [LARGE SCALE GENOMIC DNA]</scope>
    <source>
        <strain evidence="2">Dha-51</strain>
    </source>
</reference>